<evidence type="ECO:0000256" key="4">
    <source>
        <dbReference type="ARBA" id="ARBA00023098"/>
    </source>
</evidence>
<keyword evidence="7" id="KW-1185">Reference proteome</keyword>
<keyword evidence="3" id="KW-0276">Fatty acid metabolism</keyword>
<feature type="compositionally biased region" description="Polar residues" evidence="5">
    <location>
        <begin position="1"/>
        <end position="11"/>
    </location>
</feature>
<evidence type="ECO:0000256" key="5">
    <source>
        <dbReference type="SAM" id="MobiDB-lite"/>
    </source>
</evidence>
<evidence type="ECO:0000256" key="2">
    <source>
        <dbReference type="ARBA" id="ARBA00022801"/>
    </source>
</evidence>
<dbReference type="AlphaFoldDB" id="A0A368W0W4"/>
<dbReference type="GO" id="GO:0016787">
    <property type="term" value="F:hydrolase activity"/>
    <property type="evidence" value="ECO:0007669"/>
    <property type="project" value="UniProtKB-KW"/>
</dbReference>
<dbReference type="CDD" id="cd03443">
    <property type="entry name" value="PaaI_thioesterase"/>
    <property type="match status" value="1"/>
</dbReference>
<accession>A0A368W0W4</accession>
<sequence>MSDSVPGSSEPGTGLDERRRAARELGTALRELTEAAVSTEVDAETMLQVARQARDMVPPLEKASRSRQTVPSVDDLRAGWRMYNPAIGWGNPFAPPMNVEMVDGGAIGSCTLGLIHEGPHSYAHGGVSALLLDQILGHAHASGGRPGMTVTLSVRYRNPVPLQTPLRVAGWRGQDDADTRRSTPTATITTAEEPDTVLVEAEGAFLVPSEEQVRRLFGQAQYSPAEPSAPRTAAE</sequence>
<dbReference type="Proteomes" id="UP000253495">
    <property type="component" value="Unassembled WGS sequence"/>
</dbReference>
<feature type="region of interest" description="Disordered" evidence="5">
    <location>
        <begin position="1"/>
        <end position="23"/>
    </location>
</feature>
<gene>
    <name evidence="6" type="ORF">DFQ14_102534</name>
</gene>
<reference evidence="6 7" key="1">
    <citation type="submission" date="2018-07" db="EMBL/GenBank/DDBJ databases">
        <title>Genomic Encyclopedia of Type Strains, Phase III (KMG-III): the genomes of soil and plant-associated and newly described type strains.</title>
        <authorList>
            <person name="Whitman W."/>
        </authorList>
    </citation>
    <scope>NUCLEOTIDE SEQUENCE [LARGE SCALE GENOMIC DNA]</scope>
    <source>
        <strain evidence="6 7">CECT 8575</strain>
    </source>
</reference>
<dbReference type="GO" id="GO:0006631">
    <property type="term" value="P:fatty acid metabolic process"/>
    <property type="evidence" value="ECO:0007669"/>
    <property type="project" value="UniProtKB-KW"/>
</dbReference>
<dbReference type="Gene3D" id="3.10.129.10">
    <property type="entry name" value="Hotdog Thioesterase"/>
    <property type="match status" value="1"/>
</dbReference>
<name>A0A368W0W4_9ACTN</name>
<evidence type="ECO:0000313" key="6">
    <source>
        <dbReference type="EMBL" id="RCW46231.1"/>
    </source>
</evidence>
<keyword evidence="4" id="KW-0443">Lipid metabolism</keyword>
<keyword evidence="2" id="KW-0378">Hydrolase</keyword>
<proteinExistence type="predicted"/>
<evidence type="ECO:0008006" key="8">
    <source>
        <dbReference type="Google" id="ProtNLM"/>
    </source>
</evidence>
<dbReference type="RefSeq" id="WP_246195372.1">
    <property type="nucleotide sequence ID" value="NZ_QPJC01000002.1"/>
</dbReference>
<comment type="caution">
    <text evidence="6">The sequence shown here is derived from an EMBL/GenBank/DDBJ whole genome shotgun (WGS) entry which is preliminary data.</text>
</comment>
<dbReference type="InterPro" id="IPR052365">
    <property type="entry name" value="THEM4/THEM5_acyl-CoA_thioest"/>
</dbReference>
<evidence type="ECO:0000313" key="7">
    <source>
        <dbReference type="Proteomes" id="UP000253495"/>
    </source>
</evidence>
<dbReference type="InterPro" id="IPR029069">
    <property type="entry name" value="HotDog_dom_sf"/>
</dbReference>
<dbReference type="SUPFAM" id="SSF54637">
    <property type="entry name" value="Thioesterase/thiol ester dehydrase-isomerase"/>
    <property type="match status" value="1"/>
</dbReference>
<evidence type="ECO:0000256" key="1">
    <source>
        <dbReference type="ARBA" id="ARBA00022490"/>
    </source>
</evidence>
<organism evidence="6 7">
    <name type="scientific">Halopolyspora algeriensis</name>
    <dbReference type="NCBI Taxonomy" id="1500506"/>
    <lineage>
        <taxon>Bacteria</taxon>
        <taxon>Bacillati</taxon>
        <taxon>Actinomycetota</taxon>
        <taxon>Actinomycetes</taxon>
        <taxon>Actinomycetes incertae sedis</taxon>
        <taxon>Halopolyspora</taxon>
    </lineage>
</organism>
<evidence type="ECO:0000256" key="3">
    <source>
        <dbReference type="ARBA" id="ARBA00022832"/>
    </source>
</evidence>
<dbReference type="EMBL" id="QPJC01000002">
    <property type="protein sequence ID" value="RCW46231.1"/>
    <property type="molecule type" value="Genomic_DNA"/>
</dbReference>
<dbReference type="PANTHER" id="PTHR12418:SF19">
    <property type="entry name" value="ACYL-COENZYME A THIOESTERASE THEM4"/>
    <property type="match status" value="1"/>
</dbReference>
<keyword evidence="1" id="KW-0963">Cytoplasm</keyword>
<protein>
    <recommendedName>
        <fullName evidence="8">Thioesterase superfamily protein</fullName>
    </recommendedName>
</protein>
<dbReference type="PANTHER" id="PTHR12418">
    <property type="entry name" value="ACYL-COENZYME A THIOESTERASE THEM4"/>
    <property type="match status" value="1"/>
</dbReference>